<reference evidence="5 6" key="1">
    <citation type="submission" date="2024-03" db="EMBL/GenBank/DDBJ databases">
        <title>Aureococcus anophagefferens CCMP1851 and Kratosvirus quantuckense: Draft genome of a second virus-susceptible host strain in the model system.</title>
        <authorList>
            <person name="Chase E."/>
            <person name="Truchon A.R."/>
            <person name="Schepens W."/>
            <person name="Wilhelm S.W."/>
        </authorList>
    </citation>
    <scope>NUCLEOTIDE SEQUENCE [LARGE SCALE GENOMIC DNA]</scope>
    <source>
        <strain evidence="5 6">CCMP1851</strain>
    </source>
</reference>
<feature type="compositionally biased region" description="Low complexity" evidence="4">
    <location>
        <begin position="253"/>
        <end position="278"/>
    </location>
</feature>
<dbReference type="PROSITE" id="PS50088">
    <property type="entry name" value="ANK_REPEAT"/>
    <property type="match status" value="1"/>
</dbReference>
<dbReference type="PANTHER" id="PTHR24171">
    <property type="entry name" value="ANKYRIN REPEAT DOMAIN-CONTAINING PROTEIN 39-RELATED"/>
    <property type="match status" value="1"/>
</dbReference>
<comment type="caution">
    <text evidence="5">The sequence shown here is derived from an EMBL/GenBank/DDBJ whole genome shotgun (WGS) entry which is preliminary data.</text>
</comment>
<name>A0ABR1FGP8_AURAN</name>
<evidence type="ECO:0000256" key="4">
    <source>
        <dbReference type="SAM" id="MobiDB-lite"/>
    </source>
</evidence>
<feature type="repeat" description="ANK" evidence="3">
    <location>
        <begin position="40"/>
        <end position="72"/>
    </location>
</feature>
<accession>A0ABR1FGP8</accession>
<dbReference type="InterPro" id="IPR036770">
    <property type="entry name" value="Ankyrin_rpt-contain_sf"/>
</dbReference>
<keyword evidence="2 3" id="KW-0040">ANK repeat</keyword>
<evidence type="ECO:0000313" key="6">
    <source>
        <dbReference type="Proteomes" id="UP001363151"/>
    </source>
</evidence>
<proteinExistence type="predicted"/>
<evidence type="ECO:0000313" key="5">
    <source>
        <dbReference type="EMBL" id="KAK7230487.1"/>
    </source>
</evidence>
<evidence type="ECO:0000256" key="1">
    <source>
        <dbReference type="ARBA" id="ARBA00022737"/>
    </source>
</evidence>
<evidence type="ECO:0000256" key="2">
    <source>
        <dbReference type="ARBA" id="ARBA00023043"/>
    </source>
</evidence>
<dbReference type="SMART" id="SM00248">
    <property type="entry name" value="ANK"/>
    <property type="match status" value="2"/>
</dbReference>
<feature type="region of interest" description="Disordered" evidence="4">
    <location>
        <begin position="233"/>
        <end position="278"/>
    </location>
</feature>
<keyword evidence="1" id="KW-0677">Repeat</keyword>
<dbReference type="Gene3D" id="1.25.40.20">
    <property type="entry name" value="Ankyrin repeat-containing domain"/>
    <property type="match status" value="1"/>
</dbReference>
<evidence type="ECO:0000256" key="3">
    <source>
        <dbReference type="PROSITE-ProRule" id="PRU00023"/>
    </source>
</evidence>
<organism evidence="5 6">
    <name type="scientific">Aureococcus anophagefferens</name>
    <name type="common">Harmful bloom alga</name>
    <dbReference type="NCBI Taxonomy" id="44056"/>
    <lineage>
        <taxon>Eukaryota</taxon>
        <taxon>Sar</taxon>
        <taxon>Stramenopiles</taxon>
        <taxon>Ochrophyta</taxon>
        <taxon>Pelagophyceae</taxon>
        <taxon>Pelagomonadales</taxon>
        <taxon>Pelagomonadaceae</taxon>
        <taxon>Aureococcus</taxon>
    </lineage>
</organism>
<dbReference type="EMBL" id="JBBJCI010000429">
    <property type="protein sequence ID" value="KAK7230487.1"/>
    <property type="molecule type" value="Genomic_DNA"/>
</dbReference>
<keyword evidence="6" id="KW-1185">Reference proteome</keyword>
<dbReference type="InterPro" id="IPR002110">
    <property type="entry name" value="Ankyrin_rpt"/>
</dbReference>
<dbReference type="SUPFAM" id="SSF48403">
    <property type="entry name" value="Ankyrin repeat"/>
    <property type="match status" value="1"/>
</dbReference>
<dbReference type="PROSITE" id="PS50297">
    <property type="entry name" value="ANK_REP_REGION"/>
    <property type="match status" value="1"/>
</dbReference>
<gene>
    <name evidence="5" type="ORF">SO694_00176036</name>
</gene>
<feature type="compositionally biased region" description="Basic and acidic residues" evidence="4">
    <location>
        <begin position="233"/>
        <end position="250"/>
    </location>
</feature>
<dbReference type="Pfam" id="PF12796">
    <property type="entry name" value="Ank_2"/>
    <property type="match status" value="1"/>
</dbReference>
<evidence type="ECO:0008006" key="7">
    <source>
        <dbReference type="Google" id="ProtNLM"/>
    </source>
</evidence>
<dbReference type="Proteomes" id="UP001363151">
    <property type="component" value="Unassembled WGS sequence"/>
</dbReference>
<dbReference type="PANTHER" id="PTHR24171:SF8">
    <property type="entry name" value="BRCA1-ASSOCIATED RING DOMAIN PROTEIN 1"/>
    <property type="match status" value="1"/>
</dbReference>
<sequence>MASQVDAVEREFLLCARYGELEEMLEELAKGADVMARGDGGNTALHMACANGHEAIVAALLDRGAEPSATNDCGNTPAHYAAQQRHAPCLKLIFGRSALTDAIASGDGAVATIALEHDSATEEKIIAGLAATGLDHVTHSLNFAARRGARRELQISKAVDETLGDGGGASDRTGLGIWAASLALGRWLAEKGDAFDPRRVVELGRWLRRRRPRARRGLPDRARRRDGLLCGDARERGAQRRALFREDRPANKRSSPGSGPRRASPPRSSTGTPSPGDL</sequence>
<protein>
    <recommendedName>
        <fullName evidence="7">Ankyrin repeat protein</fullName>
    </recommendedName>
</protein>